<evidence type="ECO:0000313" key="4">
    <source>
        <dbReference type="Proteomes" id="UP001237292"/>
    </source>
</evidence>
<evidence type="ECO:0000256" key="2">
    <source>
        <dbReference type="SAM" id="MobiDB-lite"/>
    </source>
</evidence>
<comment type="similarity">
    <text evidence="1">Belongs to the terpene synthase family.</text>
</comment>
<protein>
    <recommendedName>
        <fullName evidence="1">Terpene synthase</fullName>
        <ecNumber evidence="1">4.2.3.-</ecNumber>
    </recommendedName>
</protein>
<dbReference type="Pfam" id="PF19086">
    <property type="entry name" value="Terpene_syn_C_2"/>
    <property type="match status" value="1"/>
</dbReference>
<keyword evidence="1" id="KW-0460">Magnesium</keyword>
<feature type="region of interest" description="Disordered" evidence="2">
    <location>
        <begin position="1"/>
        <end position="30"/>
    </location>
</feature>
<name>A0ABY9NDT9_9PSED</name>
<evidence type="ECO:0000313" key="3">
    <source>
        <dbReference type="EMBL" id="WMN16480.1"/>
    </source>
</evidence>
<dbReference type="EC" id="4.2.3.-" evidence="1"/>
<dbReference type="RefSeq" id="WP_282877285.1">
    <property type="nucleotide sequence ID" value="NZ_CP133164.1"/>
</dbReference>
<dbReference type="InterPro" id="IPR034686">
    <property type="entry name" value="Terpene_cyclase-like_2"/>
</dbReference>
<accession>A0ABY9NDT9</accession>
<dbReference type="PANTHER" id="PTHR35201">
    <property type="entry name" value="TERPENE SYNTHASE"/>
    <property type="match status" value="1"/>
</dbReference>
<keyword evidence="1" id="KW-0456">Lyase</keyword>
<dbReference type="PANTHER" id="PTHR35201:SF4">
    <property type="entry name" value="BETA-PINACENE SYNTHASE-RELATED"/>
    <property type="match status" value="1"/>
</dbReference>
<evidence type="ECO:0000256" key="1">
    <source>
        <dbReference type="RuleBase" id="RU366034"/>
    </source>
</evidence>
<dbReference type="SUPFAM" id="SSF48576">
    <property type="entry name" value="Terpenoid synthases"/>
    <property type="match status" value="1"/>
</dbReference>
<reference evidence="3 4" key="1">
    <citation type="journal article" date="2023" name="Access Microbiol">
        <title>The genome of a steinernematid-associated Pseudomonas piscis bacterium encodes the biosynthesis of insect toxins.</title>
        <authorList>
            <person name="Awori R.M."/>
            <person name="Hendre P."/>
            <person name="Amugune N.O."/>
        </authorList>
    </citation>
    <scope>NUCLEOTIDE SEQUENCE [LARGE SCALE GENOMIC DNA]</scope>
    <source>
        <strain evidence="3 4">75</strain>
    </source>
</reference>
<keyword evidence="4" id="KW-1185">Reference proteome</keyword>
<proteinExistence type="inferred from homology"/>
<dbReference type="EMBL" id="CP133164">
    <property type="protein sequence ID" value="WMN16480.1"/>
    <property type="molecule type" value="Genomic_DNA"/>
</dbReference>
<gene>
    <name evidence="3" type="ORF">QL104_24485</name>
</gene>
<dbReference type="Gene3D" id="1.10.600.10">
    <property type="entry name" value="Farnesyl Diphosphate Synthase"/>
    <property type="match status" value="1"/>
</dbReference>
<dbReference type="Proteomes" id="UP001237292">
    <property type="component" value="Chromosome"/>
</dbReference>
<comment type="cofactor">
    <cofactor evidence="1">
        <name>Mg(2+)</name>
        <dbReference type="ChEBI" id="CHEBI:18420"/>
    </cofactor>
</comment>
<dbReference type="InterPro" id="IPR008949">
    <property type="entry name" value="Isoprenoid_synthase_dom_sf"/>
</dbReference>
<organism evidence="3 4">
    <name type="scientific">Pseudomonas piscis</name>
    <dbReference type="NCBI Taxonomy" id="2614538"/>
    <lineage>
        <taxon>Bacteria</taxon>
        <taxon>Pseudomonadati</taxon>
        <taxon>Pseudomonadota</taxon>
        <taxon>Gammaproteobacteria</taxon>
        <taxon>Pseudomonadales</taxon>
        <taxon>Pseudomonadaceae</taxon>
        <taxon>Pseudomonas</taxon>
    </lineage>
</organism>
<keyword evidence="1" id="KW-0479">Metal-binding</keyword>
<sequence>MAIDDPLGNRADKHQAEATGNEIKLDPKPNNRNASTSFLIGSPIIMIKRWRFSMNSMTDDDTRLYLPFDFKPHHSQNTELLGSTLWLKKMQLIEDGSFAEAVVHTASQYIRLIHPYIDNKFINVVFDLASWILVIDDIIENSASANTTDSTIELLSTIKFICEFDHEQNPSLNDRHPAIKSFIDIRQRFMKQLPRKNHMHLMNAVSNQMSGFIWEICSNQAKSSISLNTYCAIRASSFGAQICYSLFLALNSIPINEMIEARNEFVKMKNCIFLAVGIDNDLYSYEKEHTNGSRAFNIIDVIQQALNIDLYSSIRKTINLRNMLINRYTILNSSLSSETEIRCRAVHLEELLARNIHFGKTSERYRKTPGGATGDDNHFFSASYRFNTTNAFESKEIKDILELAPLISSLWHDPTTNPASQLD</sequence>